<dbReference type="KEGG" id="kne:92177737"/>
<dbReference type="Gene3D" id="2.40.128.680">
    <property type="match status" value="1"/>
</dbReference>
<dbReference type="Proteomes" id="UP001388673">
    <property type="component" value="Unassembled WGS sequence"/>
</dbReference>
<feature type="compositionally biased region" description="Low complexity" evidence="1">
    <location>
        <begin position="205"/>
        <end position="219"/>
    </location>
</feature>
<evidence type="ECO:0000313" key="3">
    <source>
        <dbReference type="Proteomes" id="UP001388673"/>
    </source>
</evidence>
<feature type="compositionally biased region" description="Basic and acidic residues" evidence="1">
    <location>
        <begin position="361"/>
        <end position="383"/>
    </location>
</feature>
<feature type="region of interest" description="Disordered" evidence="1">
    <location>
        <begin position="427"/>
        <end position="497"/>
    </location>
</feature>
<gene>
    <name evidence="2" type="ORF">IAR55_000477</name>
</gene>
<dbReference type="Pfam" id="PF08615">
    <property type="entry name" value="RNase_H2_suC"/>
    <property type="match status" value="1"/>
</dbReference>
<feature type="region of interest" description="Disordered" evidence="1">
    <location>
        <begin position="336"/>
        <end position="383"/>
    </location>
</feature>
<feature type="compositionally biased region" description="Basic residues" evidence="1">
    <location>
        <begin position="268"/>
        <end position="278"/>
    </location>
</feature>
<evidence type="ECO:0000313" key="2">
    <source>
        <dbReference type="EMBL" id="KAK8869909.1"/>
    </source>
</evidence>
<dbReference type="GO" id="GO:0032299">
    <property type="term" value="C:ribonuclease H2 complex"/>
    <property type="evidence" value="ECO:0007669"/>
    <property type="project" value="InterPro"/>
</dbReference>
<dbReference type="InterPro" id="IPR013924">
    <property type="entry name" value="RNase_H2_suC"/>
</dbReference>
<dbReference type="AlphaFoldDB" id="A0AAW0Z7F7"/>
<dbReference type="PANTHER" id="PTHR47204:SF1">
    <property type="entry name" value="RIBONUCLEASE H2 SUBUNIT C"/>
    <property type="match status" value="1"/>
</dbReference>
<organism evidence="2 3">
    <name type="scientific">Kwoniella newhampshirensis</name>
    <dbReference type="NCBI Taxonomy" id="1651941"/>
    <lineage>
        <taxon>Eukaryota</taxon>
        <taxon>Fungi</taxon>
        <taxon>Dikarya</taxon>
        <taxon>Basidiomycota</taxon>
        <taxon>Agaricomycotina</taxon>
        <taxon>Tremellomycetes</taxon>
        <taxon>Tremellales</taxon>
        <taxon>Cryptococcaceae</taxon>
        <taxon>Kwoniella</taxon>
    </lineage>
</organism>
<feature type="compositionally biased region" description="Polar residues" evidence="1">
    <location>
        <begin position="458"/>
        <end position="478"/>
    </location>
</feature>
<feature type="compositionally biased region" description="Low complexity" evidence="1">
    <location>
        <begin position="154"/>
        <end position="170"/>
    </location>
</feature>
<dbReference type="CDD" id="cd09271">
    <property type="entry name" value="RNase_H2-C"/>
    <property type="match status" value="1"/>
</dbReference>
<accession>A0AAW0Z7F7</accession>
<reference evidence="2 3" key="1">
    <citation type="journal article" date="2024" name="bioRxiv">
        <title>Comparative genomics of Cryptococcus and Kwoniella reveals pathogenesis evolution and contrasting karyotype dynamics via intercentromeric recombination or chromosome fusion.</title>
        <authorList>
            <person name="Coelho M.A."/>
            <person name="David-Palma M."/>
            <person name="Shea T."/>
            <person name="Bowers K."/>
            <person name="McGinley-Smith S."/>
            <person name="Mohammad A.W."/>
            <person name="Gnirke A."/>
            <person name="Yurkov A.M."/>
            <person name="Nowrousian M."/>
            <person name="Sun S."/>
            <person name="Cuomo C.A."/>
            <person name="Heitman J."/>
        </authorList>
    </citation>
    <scope>NUCLEOTIDE SEQUENCE [LARGE SCALE GENOMIC DNA]</scope>
    <source>
        <strain evidence="2 3">CBS 13917</strain>
    </source>
</reference>
<comment type="caution">
    <text evidence="2">The sequence shown here is derived from an EMBL/GenBank/DDBJ whole genome shotgun (WGS) entry which is preliminary data.</text>
</comment>
<feature type="compositionally biased region" description="Basic and acidic residues" evidence="1">
    <location>
        <begin position="442"/>
        <end position="457"/>
    </location>
</feature>
<name>A0AAW0Z7F7_9TREE</name>
<protein>
    <submittedName>
        <fullName evidence="2">Uncharacterized protein</fullName>
    </submittedName>
</protein>
<dbReference type="PANTHER" id="PTHR47204">
    <property type="entry name" value="OS02G0168900 PROTEIN"/>
    <property type="match status" value="1"/>
</dbReference>
<dbReference type="GeneID" id="92177737"/>
<keyword evidence="3" id="KW-1185">Reference proteome</keyword>
<dbReference type="GO" id="GO:0006401">
    <property type="term" value="P:RNA catabolic process"/>
    <property type="evidence" value="ECO:0007669"/>
    <property type="project" value="InterPro"/>
</dbReference>
<feature type="region of interest" description="Disordered" evidence="1">
    <location>
        <begin position="94"/>
        <end position="291"/>
    </location>
</feature>
<evidence type="ECO:0000256" key="1">
    <source>
        <dbReference type="SAM" id="MobiDB-lite"/>
    </source>
</evidence>
<dbReference type="EMBL" id="JBCAWK010000001">
    <property type="protein sequence ID" value="KAK8869909.1"/>
    <property type="molecule type" value="Genomic_DNA"/>
</dbReference>
<feature type="compositionally biased region" description="Polar residues" evidence="1">
    <location>
        <begin position="174"/>
        <end position="183"/>
    </location>
</feature>
<dbReference type="RefSeq" id="XP_066806155.1">
    <property type="nucleotide sequence ID" value="XM_066943613.1"/>
</dbReference>
<sequence length="530" mass="56077">MSSSTAFLLSPCDTTSLPPSASLCLLPFSLGSSSSPYVSSSAPLSSYFQPRSSPSNSIAPTGSIIASFRGRQVVGQTICVPRGYVGLVLSTSKRPDRGGIETHASLSETRGTYSGAKNPLTPASSVPSELAHENHEGAGEAGFAMRRSSPRKPPVVGGRVRGAGQVALARPKTRQASRNTAQVSRKRFRIDSDDEDEEGEGGRGDSPSSTGSPATTTASNVVRTPSKRAKTQLGFTTPQKPSGGEGISPIPEIVIQEATPLKNPLPTPKKRLSSRSRRGSPSPISHVGSIAAEKATMPMIGAMHGEDTVDNHILDGDAQETVSRSASSSLIEAIEEEENVIPSPATEDDPPSFDVGPPTIDKIKSEPKHESDATHVGGEEQKIESVTKYHVDVEGPVRLLKPVSRFEGFMLYTPDVPLAGFRADEGVSSITESESEQGVDADGSKEHPEEKEREDSNSHANANANTITDGRPSGSSSGIEVRKGWWRSGGAGEGGDEMVRAMGEWLGLVEILNKPVYLDDLEDDSDDNEE</sequence>
<proteinExistence type="predicted"/>